<accession>A0ABS2CKT1</accession>
<keyword evidence="2" id="KW-1185">Reference proteome</keyword>
<protein>
    <submittedName>
        <fullName evidence="1">Uncharacterized protein</fullName>
    </submittedName>
</protein>
<sequence>MLGAEGTYLIALRGAGPIELSMLDAALPDEPDAPHNGGWFAGSRSYLLLAEGTPEQVDPWLDRVVQSLADAGVRGTLGGAGGVAPPMWTREAFQRAPTFFALIGFRPGPGAGPYDGWTPDEDARALAVDLACDWVDVAGATLVVHADLRAALPADRATVANVMAGDVRRHGSASATGYLKDEMVVRMASFQSPAALSLMHQTLGEWRPFVDQARDTFRTMSLDEVTIGMTSSQSWGLLMQPPARSDSPFNGRAYQYHPERWHEFLLDPSGIQLLTNQHLEKANDLSAWSTQRVDDGHVLVEARDLGAWYEPIAAGEPIPDALLSAARNDFGEMILTPARAQELGLAAKPSRRASNAAPEG</sequence>
<evidence type="ECO:0000313" key="1">
    <source>
        <dbReference type="EMBL" id="MBM6400502.1"/>
    </source>
</evidence>
<proteinExistence type="predicted"/>
<evidence type="ECO:0000313" key="2">
    <source>
        <dbReference type="Proteomes" id="UP001430172"/>
    </source>
</evidence>
<comment type="caution">
    <text evidence="1">The sequence shown here is derived from an EMBL/GenBank/DDBJ whole genome shotgun (WGS) entry which is preliminary data.</text>
</comment>
<name>A0ABS2CKT1_9MICO</name>
<dbReference type="RefSeq" id="WP_204130957.1">
    <property type="nucleotide sequence ID" value="NZ_JAFDVD010000008.1"/>
</dbReference>
<dbReference type="EMBL" id="JAFDVD010000008">
    <property type="protein sequence ID" value="MBM6400502.1"/>
    <property type="molecule type" value="Genomic_DNA"/>
</dbReference>
<gene>
    <name evidence="1" type="ORF">JQN70_08920</name>
</gene>
<dbReference type="Proteomes" id="UP001430172">
    <property type="component" value="Unassembled WGS sequence"/>
</dbReference>
<organism evidence="1 2">
    <name type="scientific">Phycicoccus sonneratiae</name>
    <dbReference type="NCBI Taxonomy" id="2807628"/>
    <lineage>
        <taxon>Bacteria</taxon>
        <taxon>Bacillati</taxon>
        <taxon>Actinomycetota</taxon>
        <taxon>Actinomycetes</taxon>
        <taxon>Micrococcales</taxon>
        <taxon>Intrasporangiaceae</taxon>
        <taxon>Phycicoccus</taxon>
    </lineage>
</organism>
<reference evidence="1" key="1">
    <citation type="submission" date="2021-02" db="EMBL/GenBank/DDBJ databases">
        <title>Phycicoccus sp. MQZ13P-5T, whole genome shotgun sequence.</title>
        <authorList>
            <person name="Tuo L."/>
        </authorList>
    </citation>
    <scope>NUCLEOTIDE SEQUENCE</scope>
    <source>
        <strain evidence="1">MQZ13P-5</strain>
    </source>
</reference>